<evidence type="ECO:0000256" key="4">
    <source>
        <dbReference type="ARBA" id="ARBA00022884"/>
    </source>
</evidence>
<dbReference type="GO" id="GO:0008173">
    <property type="term" value="F:RNA methyltransferase activity"/>
    <property type="evidence" value="ECO:0007669"/>
    <property type="project" value="InterPro"/>
</dbReference>
<dbReference type="PANTHER" id="PTHR22807">
    <property type="entry name" value="NOP2 YEAST -RELATED NOL1/NOP2/FMU SUN DOMAIN-CONTAINING"/>
    <property type="match status" value="1"/>
</dbReference>
<feature type="domain" description="SAM-dependent MTase RsmB/NOP-type" evidence="6">
    <location>
        <begin position="1"/>
        <end position="298"/>
    </location>
</feature>
<evidence type="ECO:0000256" key="1">
    <source>
        <dbReference type="ARBA" id="ARBA00022603"/>
    </source>
</evidence>
<feature type="binding site" evidence="5">
    <location>
        <begin position="116"/>
        <end position="122"/>
    </location>
    <ligand>
        <name>S-adenosyl-L-methionine</name>
        <dbReference type="ChEBI" id="CHEBI:59789"/>
    </ligand>
</feature>
<dbReference type="SUPFAM" id="SSF53335">
    <property type="entry name" value="S-adenosyl-L-methionine-dependent methyltransferases"/>
    <property type="match status" value="1"/>
</dbReference>
<evidence type="ECO:0000313" key="8">
    <source>
        <dbReference type="Proteomes" id="UP000180235"/>
    </source>
</evidence>
<dbReference type="Gene3D" id="3.40.50.150">
    <property type="entry name" value="Vaccinia Virus protein VP39"/>
    <property type="match status" value="1"/>
</dbReference>
<evidence type="ECO:0000256" key="2">
    <source>
        <dbReference type="ARBA" id="ARBA00022679"/>
    </source>
</evidence>
<dbReference type="InterPro" id="IPR001678">
    <property type="entry name" value="MeTrfase_RsmB-F_NOP2_dom"/>
</dbReference>
<dbReference type="STRING" id="1188229.GlitD10_2844"/>
<dbReference type="InterPro" id="IPR049560">
    <property type="entry name" value="MeTrfase_RsmB-F_NOP2_cat"/>
</dbReference>
<dbReference type="Proteomes" id="UP000180235">
    <property type="component" value="Chromosome"/>
</dbReference>
<evidence type="ECO:0000313" key="7">
    <source>
        <dbReference type="EMBL" id="APB35188.1"/>
    </source>
</evidence>
<gene>
    <name evidence="7" type="ORF">GlitD10_2844</name>
</gene>
<dbReference type="InterPro" id="IPR023267">
    <property type="entry name" value="RCMT"/>
</dbReference>
<feature type="binding site" evidence="5">
    <location>
        <position position="183"/>
    </location>
    <ligand>
        <name>S-adenosyl-L-methionine</name>
        <dbReference type="ChEBI" id="CHEBI:59789"/>
    </ligand>
</feature>
<organism evidence="7 8">
    <name type="scientific">Gloeomargarita lithophora Alchichica-D10</name>
    <dbReference type="NCBI Taxonomy" id="1188229"/>
    <lineage>
        <taxon>Bacteria</taxon>
        <taxon>Bacillati</taxon>
        <taxon>Cyanobacteriota</taxon>
        <taxon>Cyanophyceae</taxon>
        <taxon>Gloeomargaritales</taxon>
        <taxon>Gloeomargaritaceae</taxon>
        <taxon>Gloeomargarita</taxon>
    </lineage>
</organism>
<evidence type="ECO:0000256" key="5">
    <source>
        <dbReference type="PROSITE-ProRule" id="PRU01023"/>
    </source>
</evidence>
<sequence length="322" mass="34920">MVTATPVPRFLAKLAGQIWPDDPQAQSAFTTALQTPQRLSPGILWCRERPEPLPFPVLAPYPWQPAWVDRLPPDTQPGRHAYHAQGYYYCLDISSVFAGAVLGAIPIPNPVVIDVCAAPGGKALLAWRYLQPQVLLVNETIGKRVGMLVSNLRRCRVPGVVLRQDSQVLAQYLAQSAAVVVVDAPCSGQSLLAKGDKNPGCFHPVTIGKNANRQRRILANAAQLVKPGGYLAYLTCTYSPAENEENCRWLLGKFPQFQAVAVSDLAAAQSHLADFPCYRLWPQSGAGAGAFTCLLRDCTEGTGAEIPWAWLAQTAVARPDGR</sequence>
<accession>A0A1J0AGW5</accession>
<evidence type="ECO:0000259" key="6">
    <source>
        <dbReference type="PROSITE" id="PS51686"/>
    </source>
</evidence>
<dbReference type="KEGG" id="glt:GlitD10_2844"/>
<feature type="binding site" evidence="5">
    <location>
        <position position="165"/>
    </location>
    <ligand>
        <name>S-adenosyl-L-methionine</name>
        <dbReference type="ChEBI" id="CHEBI:59789"/>
    </ligand>
</feature>
<keyword evidence="3 5" id="KW-0949">S-adenosyl-L-methionine</keyword>
<proteinExistence type="inferred from homology"/>
<protein>
    <submittedName>
        <fullName evidence="7">Fmu (Sun) domain-containing protein</fullName>
    </submittedName>
</protein>
<dbReference type="EMBL" id="CP017675">
    <property type="protein sequence ID" value="APB35188.1"/>
    <property type="molecule type" value="Genomic_DNA"/>
</dbReference>
<keyword evidence="8" id="KW-1185">Reference proteome</keyword>
<dbReference type="InterPro" id="IPR029063">
    <property type="entry name" value="SAM-dependent_MTases_sf"/>
</dbReference>
<keyword evidence="1 5" id="KW-0489">Methyltransferase</keyword>
<comment type="similarity">
    <text evidence="5">Belongs to the class I-like SAM-binding methyltransferase superfamily. RsmB/NOP family.</text>
</comment>
<feature type="active site" description="Nucleophile" evidence="5">
    <location>
        <position position="236"/>
    </location>
</feature>
<dbReference type="Pfam" id="PF01189">
    <property type="entry name" value="Methyltr_RsmB-F"/>
    <property type="match status" value="1"/>
</dbReference>
<dbReference type="PANTHER" id="PTHR22807:SF53">
    <property type="entry name" value="RIBOSOMAL RNA SMALL SUBUNIT METHYLTRANSFERASE B-RELATED"/>
    <property type="match status" value="1"/>
</dbReference>
<dbReference type="RefSeq" id="WP_071455518.1">
    <property type="nucleotide sequence ID" value="NZ_CP017675.1"/>
</dbReference>
<reference evidence="7 8" key="1">
    <citation type="submission" date="2016-10" db="EMBL/GenBank/DDBJ databases">
        <title>Description of Gloeomargarita lithophora gen. nov., sp. nov., a thylakoid-bearing basal-branching cyanobacterium with intracellular carbonates, and proposal for Gloeomargaritales ord. nov.</title>
        <authorList>
            <person name="Moreira D."/>
            <person name="Tavera R."/>
            <person name="Benzerara K."/>
            <person name="Skouri-Panet F."/>
            <person name="Couradeau E."/>
            <person name="Gerard E."/>
            <person name="Loussert C."/>
            <person name="Novelo E."/>
            <person name="Zivanovic Y."/>
            <person name="Lopez-Garcia P."/>
        </authorList>
    </citation>
    <scope>NUCLEOTIDE SEQUENCE [LARGE SCALE GENOMIC DNA]</scope>
    <source>
        <strain evidence="7 8">D10</strain>
    </source>
</reference>
<evidence type="ECO:0000256" key="3">
    <source>
        <dbReference type="ARBA" id="ARBA00022691"/>
    </source>
</evidence>
<dbReference type="PRINTS" id="PR02008">
    <property type="entry name" value="RCMTFAMILY"/>
</dbReference>
<dbReference type="AlphaFoldDB" id="A0A1J0AGW5"/>
<feature type="binding site" evidence="5">
    <location>
        <position position="139"/>
    </location>
    <ligand>
        <name>S-adenosyl-L-methionine</name>
        <dbReference type="ChEBI" id="CHEBI:59789"/>
    </ligand>
</feature>
<dbReference type="GO" id="GO:0001510">
    <property type="term" value="P:RNA methylation"/>
    <property type="evidence" value="ECO:0007669"/>
    <property type="project" value="InterPro"/>
</dbReference>
<dbReference type="OrthoDB" id="9810297at2"/>
<dbReference type="GO" id="GO:0003723">
    <property type="term" value="F:RNA binding"/>
    <property type="evidence" value="ECO:0007669"/>
    <property type="project" value="UniProtKB-UniRule"/>
</dbReference>
<keyword evidence="4 5" id="KW-0694">RNA-binding</keyword>
<name>A0A1J0AGW5_9CYAN</name>
<dbReference type="PROSITE" id="PS51686">
    <property type="entry name" value="SAM_MT_RSMB_NOP"/>
    <property type="match status" value="1"/>
</dbReference>
<keyword evidence="2 5" id="KW-0808">Transferase</keyword>